<keyword evidence="8" id="KW-0206">Cytoskeleton</keyword>
<keyword evidence="7 10" id="KW-0175">Coiled coil</keyword>
<evidence type="ECO:0000256" key="2">
    <source>
        <dbReference type="ARBA" id="ARBA00005479"/>
    </source>
</evidence>
<dbReference type="PANTHER" id="PTHR31570">
    <property type="entry name" value="HAUS AUGMIN-LIKE COMPLEX SUBUNIT 1"/>
    <property type="match status" value="1"/>
</dbReference>
<dbReference type="GeneID" id="87844829"/>
<gene>
    <name evidence="12" type="ORF">B0H64DRAFT_471414</name>
</gene>
<evidence type="ECO:0000256" key="9">
    <source>
        <dbReference type="ARBA" id="ARBA00023306"/>
    </source>
</evidence>
<evidence type="ECO:0000256" key="3">
    <source>
        <dbReference type="ARBA" id="ARBA00022490"/>
    </source>
</evidence>
<keyword evidence="6" id="KW-0498">Mitosis</keyword>
<dbReference type="Pfam" id="PF25762">
    <property type="entry name" value="HAUS1"/>
    <property type="match status" value="1"/>
</dbReference>
<evidence type="ECO:0000256" key="10">
    <source>
        <dbReference type="SAM" id="Coils"/>
    </source>
</evidence>
<comment type="subcellular location">
    <subcellularLocation>
        <location evidence="1">Cytoplasm</location>
        <location evidence="1">Cytoskeleton</location>
        <location evidence="1">Spindle</location>
    </subcellularLocation>
</comment>
<dbReference type="GO" id="GO:0051225">
    <property type="term" value="P:spindle assembly"/>
    <property type="evidence" value="ECO:0007669"/>
    <property type="project" value="InterPro"/>
</dbReference>
<keyword evidence="5" id="KW-0493">Microtubule</keyword>
<evidence type="ECO:0000256" key="1">
    <source>
        <dbReference type="ARBA" id="ARBA00004186"/>
    </source>
</evidence>
<keyword evidence="4" id="KW-0132">Cell division</keyword>
<dbReference type="GO" id="GO:0070652">
    <property type="term" value="C:HAUS complex"/>
    <property type="evidence" value="ECO:0007669"/>
    <property type="project" value="InterPro"/>
</dbReference>
<dbReference type="InterPro" id="IPR026243">
    <property type="entry name" value="HAUS1"/>
</dbReference>
<evidence type="ECO:0000256" key="7">
    <source>
        <dbReference type="ARBA" id="ARBA00023054"/>
    </source>
</evidence>
<feature type="compositionally biased region" description="Low complexity" evidence="11">
    <location>
        <begin position="208"/>
        <end position="222"/>
    </location>
</feature>
<feature type="region of interest" description="Disordered" evidence="11">
    <location>
        <begin position="268"/>
        <end position="290"/>
    </location>
</feature>
<evidence type="ECO:0000256" key="6">
    <source>
        <dbReference type="ARBA" id="ARBA00022776"/>
    </source>
</evidence>
<keyword evidence="9" id="KW-0131">Cell cycle</keyword>
<organism evidence="12 13">
    <name type="scientific">Chaetomium fimeti</name>
    <dbReference type="NCBI Taxonomy" id="1854472"/>
    <lineage>
        <taxon>Eukaryota</taxon>
        <taxon>Fungi</taxon>
        <taxon>Dikarya</taxon>
        <taxon>Ascomycota</taxon>
        <taxon>Pezizomycotina</taxon>
        <taxon>Sordariomycetes</taxon>
        <taxon>Sordariomycetidae</taxon>
        <taxon>Sordariales</taxon>
        <taxon>Chaetomiaceae</taxon>
        <taxon>Chaetomium</taxon>
    </lineage>
</organism>
<keyword evidence="13" id="KW-1185">Reference proteome</keyword>
<evidence type="ECO:0000313" key="13">
    <source>
        <dbReference type="Proteomes" id="UP001278766"/>
    </source>
</evidence>
<evidence type="ECO:0000256" key="8">
    <source>
        <dbReference type="ARBA" id="ARBA00023212"/>
    </source>
</evidence>
<evidence type="ECO:0000256" key="11">
    <source>
        <dbReference type="SAM" id="MobiDB-lite"/>
    </source>
</evidence>
<reference evidence="12" key="1">
    <citation type="journal article" date="2023" name="Mol. Phylogenet. Evol.">
        <title>Genome-scale phylogeny and comparative genomics of the fungal order Sordariales.</title>
        <authorList>
            <person name="Hensen N."/>
            <person name="Bonometti L."/>
            <person name="Westerberg I."/>
            <person name="Brannstrom I.O."/>
            <person name="Guillou S."/>
            <person name="Cros-Aarteil S."/>
            <person name="Calhoun S."/>
            <person name="Haridas S."/>
            <person name="Kuo A."/>
            <person name="Mondo S."/>
            <person name="Pangilinan J."/>
            <person name="Riley R."/>
            <person name="LaButti K."/>
            <person name="Andreopoulos B."/>
            <person name="Lipzen A."/>
            <person name="Chen C."/>
            <person name="Yan M."/>
            <person name="Daum C."/>
            <person name="Ng V."/>
            <person name="Clum A."/>
            <person name="Steindorff A."/>
            <person name="Ohm R.A."/>
            <person name="Martin F."/>
            <person name="Silar P."/>
            <person name="Natvig D.O."/>
            <person name="Lalanne C."/>
            <person name="Gautier V."/>
            <person name="Ament-Velasquez S.L."/>
            <person name="Kruys A."/>
            <person name="Hutchinson M.I."/>
            <person name="Powell A.J."/>
            <person name="Barry K."/>
            <person name="Miller A.N."/>
            <person name="Grigoriev I.V."/>
            <person name="Debuchy R."/>
            <person name="Gladieux P."/>
            <person name="Hiltunen Thoren M."/>
            <person name="Johannesson H."/>
        </authorList>
    </citation>
    <scope>NUCLEOTIDE SEQUENCE</scope>
    <source>
        <strain evidence="12">CBS 168.71</strain>
    </source>
</reference>
<evidence type="ECO:0000256" key="4">
    <source>
        <dbReference type="ARBA" id="ARBA00022618"/>
    </source>
</evidence>
<feature type="compositionally biased region" description="Low complexity" evidence="11">
    <location>
        <begin position="268"/>
        <end position="283"/>
    </location>
</feature>
<dbReference type="GO" id="GO:0005819">
    <property type="term" value="C:spindle"/>
    <property type="evidence" value="ECO:0007669"/>
    <property type="project" value="UniProtKB-SubCell"/>
</dbReference>
<dbReference type="Proteomes" id="UP001278766">
    <property type="component" value="Unassembled WGS sequence"/>
</dbReference>
<feature type="region of interest" description="Disordered" evidence="11">
    <location>
        <begin position="187"/>
        <end position="235"/>
    </location>
</feature>
<evidence type="ECO:0000313" key="12">
    <source>
        <dbReference type="EMBL" id="KAK3301506.1"/>
    </source>
</evidence>
<dbReference type="GO" id="GO:0051301">
    <property type="term" value="P:cell division"/>
    <property type="evidence" value="ECO:0007669"/>
    <property type="project" value="UniProtKB-KW"/>
</dbReference>
<sequence>MAHLPPNAAIFSPSVARAAASAAKDWSYVDGWLQRKFPNGGPPPFERNADTLRVLLALASANETADEERTLIARLEAETLDQLRAHEESASQKGGDNTNANTLDSAREAILAALEASLPREGQTALTALAALALQTNTPLPTPAGLGAELITLSTTASTLEQTTARIHTLTAHLAREATATAHLAAELRPPSPPHPHHPNHPDDNKDNNNQTNPPSSSSNNPPHQPRAETGYHPPADLALQNLSLQRQIKTLTTRIPELRDKAAAIARSSSNNNTTNNRGGTRPSPSLADVRREEEAYAALLAAKRELDAQVQAFAGLPPDAELARQELEGLRGELRRMTVRRDEVFEGLVERETPRKRGGSVRR</sequence>
<feature type="coiled-coil region" evidence="10">
    <location>
        <begin position="291"/>
        <end position="342"/>
    </location>
</feature>
<reference evidence="12" key="2">
    <citation type="submission" date="2023-06" db="EMBL/GenBank/DDBJ databases">
        <authorList>
            <consortium name="Lawrence Berkeley National Laboratory"/>
            <person name="Haridas S."/>
            <person name="Hensen N."/>
            <person name="Bonometti L."/>
            <person name="Westerberg I."/>
            <person name="Brannstrom I.O."/>
            <person name="Guillou S."/>
            <person name="Cros-Aarteil S."/>
            <person name="Calhoun S."/>
            <person name="Kuo A."/>
            <person name="Mondo S."/>
            <person name="Pangilinan J."/>
            <person name="Riley R."/>
            <person name="Labutti K."/>
            <person name="Andreopoulos B."/>
            <person name="Lipzen A."/>
            <person name="Chen C."/>
            <person name="Yanf M."/>
            <person name="Daum C."/>
            <person name="Ng V."/>
            <person name="Clum A."/>
            <person name="Steindorff A."/>
            <person name="Ohm R."/>
            <person name="Martin F."/>
            <person name="Silar P."/>
            <person name="Natvig D."/>
            <person name="Lalanne C."/>
            <person name="Gautier V."/>
            <person name="Ament-Velasquez S.L."/>
            <person name="Kruys A."/>
            <person name="Hutchinson M.I."/>
            <person name="Powell A.J."/>
            <person name="Barry K."/>
            <person name="Miller A.N."/>
            <person name="Grigoriev I.V."/>
            <person name="Debuchy R."/>
            <person name="Gladieux P."/>
            <person name="Thoren M.H."/>
            <person name="Johannesson H."/>
        </authorList>
    </citation>
    <scope>NUCLEOTIDE SEQUENCE</scope>
    <source>
        <strain evidence="12">CBS 168.71</strain>
    </source>
</reference>
<accession>A0AAE0HTG7</accession>
<dbReference type="GO" id="GO:0005874">
    <property type="term" value="C:microtubule"/>
    <property type="evidence" value="ECO:0007669"/>
    <property type="project" value="UniProtKB-KW"/>
</dbReference>
<dbReference type="PANTHER" id="PTHR31570:SF1">
    <property type="entry name" value="HAUS AUGMIN-LIKE COMPLEX SUBUNIT 1"/>
    <property type="match status" value="1"/>
</dbReference>
<dbReference type="EMBL" id="JAUEPN010000001">
    <property type="protein sequence ID" value="KAK3301506.1"/>
    <property type="molecule type" value="Genomic_DNA"/>
</dbReference>
<name>A0AAE0HTG7_9PEZI</name>
<dbReference type="RefSeq" id="XP_062665020.1">
    <property type="nucleotide sequence ID" value="XM_062807881.1"/>
</dbReference>
<comment type="caution">
    <text evidence="12">The sequence shown here is derived from an EMBL/GenBank/DDBJ whole genome shotgun (WGS) entry which is preliminary data.</text>
</comment>
<comment type="similarity">
    <text evidence="2">Belongs to the HAUS1 family.</text>
</comment>
<dbReference type="GO" id="GO:0005829">
    <property type="term" value="C:cytosol"/>
    <property type="evidence" value="ECO:0007669"/>
    <property type="project" value="TreeGrafter"/>
</dbReference>
<proteinExistence type="inferred from homology"/>
<dbReference type="AlphaFoldDB" id="A0AAE0HTG7"/>
<keyword evidence="3" id="KW-0963">Cytoplasm</keyword>
<evidence type="ECO:0000256" key="5">
    <source>
        <dbReference type="ARBA" id="ARBA00022701"/>
    </source>
</evidence>
<protein>
    <submittedName>
        <fullName evidence="12">Uncharacterized protein</fullName>
    </submittedName>
</protein>